<proteinExistence type="predicted"/>
<evidence type="ECO:0008006" key="3">
    <source>
        <dbReference type="Google" id="ProtNLM"/>
    </source>
</evidence>
<keyword evidence="2" id="KW-1185">Reference proteome</keyword>
<dbReference type="Proteomes" id="UP001595823">
    <property type="component" value="Unassembled WGS sequence"/>
</dbReference>
<evidence type="ECO:0000313" key="2">
    <source>
        <dbReference type="Proteomes" id="UP001595823"/>
    </source>
</evidence>
<reference evidence="2" key="1">
    <citation type="journal article" date="2019" name="Int. J. Syst. Evol. Microbiol.">
        <title>The Global Catalogue of Microorganisms (GCM) 10K type strain sequencing project: providing services to taxonomists for standard genome sequencing and annotation.</title>
        <authorList>
            <consortium name="The Broad Institute Genomics Platform"/>
            <consortium name="The Broad Institute Genome Sequencing Center for Infectious Disease"/>
            <person name="Wu L."/>
            <person name="Ma J."/>
        </authorList>
    </citation>
    <scope>NUCLEOTIDE SEQUENCE [LARGE SCALE GENOMIC DNA]</scope>
    <source>
        <strain evidence="2">IBRC-M 10908</strain>
    </source>
</reference>
<sequence>MAWTTVAEFYRYLRQPAPTSGSDEEAEAEQALDAAVAAIEDEAGQALDESTDTVVLDGSGGRELIVPRWPVTAVVSVTLLEESDVLTEGFGEDFTWSKSGVFHYLTGCWPTAQQSIEVVYTAGWAPVPLSLRRIAWRLAATQAVNPTGVESERIGDYQVKYKSDVIAGELTAADRRIISRYAVRE</sequence>
<accession>A0ABV8TU15</accession>
<organism evidence="1 2">
    <name type="scientific">Salininema proteolyticum</name>
    <dbReference type="NCBI Taxonomy" id="1607685"/>
    <lineage>
        <taxon>Bacteria</taxon>
        <taxon>Bacillati</taxon>
        <taxon>Actinomycetota</taxon>
        <taxon>Actinomycetes</taxon>
        <taxon>Glycomycetales</taxon>
        <taxon>Glycomycetaceae</taxon>
        <taxon>Salininema</taxon>
    </lineage>
</organism>
<dbReference type="RefSeq" id="WP_380617605.1">
    <property type="nucleotide sequence ID" value="NZ_JBHSDK010000002.1"/>
</dbReference>
<name>A0ABV8TU15_9ACTN</name>
<protein>
    <recommendedName>
        <fullName evidence="3">Head-to-tail adaptor</fullName>
    </recommendedName>
</protein>
<dbReference type="EMBL" id="JBHSDK010000002">
    <property type="protein sequence ID" value="MFC4333866.1"/>
    <property type="molecule type" value="Genomic_DNA"/>
</dbReference>
<evidence type="ECO:0000313" key="1">
    <source>
        <dbReference type="EMBL" id="MFC4333866.1"/>
    </source>
</evidence>
<comment type="caution">
    <text evidence="1">The sequence shown here is derived from an EMBL/GenBank/DDBJ whole genome shotgun (WGS) entry which is preliminary data.</text>
</comment>
<gene>
    <name evidence="1" type="ORF">ACFPET_01485</name>
</gene>